<proteinExistence type="inferred from homology"/>
<evidence type="ECO:0000256" key="3">
    <source>
        <dbReference type="ARBA" id="ARBA00023125"/>
    </source>
</evidence>
<reference evidence="6" key="1">
    <citation type="journal article" date="2022" name="Int. J. Syst. Evol. Microbiol.">
        <title>A novel species of lactic acid bacteria, Ligilactobacillus pabuli sp. nov., isolated from alfalfa silage.</title>
        <authorList>
            <person name="Tohno M."/>
            <person name="Tanizawa Y."/>
            <person name="Sawada H."/>
            <person name="Sakamoto M."/>
            <person name="Ohkuma M."/>
            <person name="Kobayashi H."/>
        </authorList>
    </citation>
    <scope>NUCLEOTIDE SEQUENCE</scope>
    <source>
        <strain evidence="6">AF129</strain>
    </source>
</reference>
<keyword evidence="2" id="KW-0229">DNA integration</keyword>
<name>A0ABQ5JIH4_9LACO</name>
<evidence type="ECO:0000313" key="7">
    <source>
        <dbReference type="Proteomes" id="UP001055149"/>
    </source>
</evidence>
<gene>
    <name evidence="6" type="primary">xerC_3</name>
    <name evidence="6" type="ORF">LPAF129_15300</name>
</gene>
<keyword evidence="3" id="KW-0238">DNA-binding</keyword>
<dbReference type="RefSeq" id="WP_244055708.1">
    <property type="nucleotide sequence ID" value="NZ_BQXH01000014.1"/>
</dbReference>
<dbReference type="CDD" id="cd01189">
    <property type="entry name" value="INT_ICEBs1_C_like"/>
    <property type="match status" value="1"/>
</dbReference>
<comment type="similarity">
    <text evidence="1">Belongs to the 'phage' integrase family.</text>
</comment>
<dbReference type="InterPro" id="IPR028259">
    <property type="entry name" value="AP2-like_int_N"/>
</dbReference>
<comment type="caution">
    <text evidence="6">The sequence shown here is derived from an EMBL/GenBank/DDBJ whole genome shotgun (WGS) entry which is preliminary data.</text>
</comment>
<accession>A0ABQ5JIH4</accession>
<dbReference type="InterPro" id="IPR002104">
    <property type="entry name" value="Integrase_catalytic"/>
</dbReference>
<dbReference type="EMBL" id="BQXH01000014">
    <property type="protein sequence ID" value="GKS81844.1"/>
    <property type="molecule type" value="Genomic_DNA"/>
</dbReference>
<dbReference type="Gene3D" id="1.10.443.10">
    <property type="entry name" value="Intergrase catalytic core"/>
    <property type="match status" value="1"/>
</dbReference>
<dbReference type="InterPro" id="IPR010998">
    <property type="entry name" value="Integrase_recombinase_N"/>
</dbReference>
<dbReference type="InterPro" id="IPR004107">
    <property type="entry name" value="Integrase_SAM-like_N"/>
</dbReference>
<dbReference type="InterPro" id="IPR050808">
    <property type="entry name" value="Phage_Integrase"/>
</dbReference>
<dbReference type="InterPro" id="IPR013762">
    <property type="entry name" value="Integrase-like_cat_sf"/>
</dbReference>
<keyword evidence="4" id="KW-0233">DNA recombination</keyword>
<dbReference type="PANTHER" id="PTHR30629:SF6">
    <property type="entry name" value="PROPHAGE INTEGRASE INTA-RELATED"/>
    <property type="match status" value="1"/>
</dbReference>
<evidence type="ECO:0000256" key="4">
    <source>
        <dbReference type="ARBA" id="ARBA00023172"/>
    </source>
</evidence>
<dbReference type="Pfam" id="PF14657">
    <property type="entry name" value="Arm-DNA-bind_4"/>
    <property type="match status" value="1"/>
</dbReference>
<feature type="domain" description="Tyr recombinase" evidence="5">
    <location>
        <begin position="173"/>
        <end position="375"/>
    </location>
</feature>
<dbReference type="PROSITE" id="PS51898">
    <property type="entry name" value="TYR_RECOMBINASE"/>
    <property type="match status" value="1"/>
</dbReference>
<dbReference type="Pfam" id="PF14659">
    <property type="entry name" value="Phage_int_SAM_3"/>
    <property type="match status" value="1"/>
</dbReference>
<evidence type="ECO:0000259" key="5">
    <source>
        <dbReference type="PROSITE" id="PS51898"/>
    </source>
</evidence>
<evidence type="ECO:0000313" key="6">
    <source>
        <dbReference type="EMBL" id="GKS81844.1"/>
    </source>
</evidence>
<evidence type="ECO:0000256" key="1">
    <source>
        <dbReference type="ARBA" id="ARBA00008857"/>
    </source>
</evidence>
<evidence type="ECO:0000256" key="2">
    <source>
        <dbReference type="ARBA" id="ARBA00022908"/>
    </source>
</evidence>
<organism evidence="6 7">
    <name type="scientific">Ligilactobacillus pabuli</name>
    <dbReference type="NCBI Taxonomy" id="2886039"/>
    <lineage>
        <taxon>Bacteria</taxon>
        <taxon>Bacillati</taxon>
        <taxon>Bacillota</taxon>
        <taxon>Bacilli</taxon>
        <taxon>Lactobacillales</taxon>
        <taxon>Lactobacillaceae</taxon>
        <taxon>Ligilactobacillus</taxon>
    </lineage>
</organism>
<sequence length="383" mass="45126">MTSYTKYKTTKGSFWRFQIFVGRDETGKRIVKQRRGFATKKEAQLAAIKLKTELQNNSFIGNETITFNKVYELWFENYKLTTKESTWSTTERNFENHILPIFGSYPICKITPLQCQKAVNNWFSKPLRNYKRFLNDITRVFDYAVHLKIVKDNPTTAVIRPRPSQQTGKRKDEKDFYYTKNELSTFLECLYDMDDFQAYAFFRTLSFTGMRKGELLALTWQDIDFRDYQISINKTQSNGHDNTLIVQSPKTRASYRNIFIDPKTMKILQEWQTKQKIELHQLGFNSFSDEQLVFASEKNQMHNPNKPRTWMIRCTDQYNLRHIPVHGFRHTYATLAIQGGMAPKELQKQLGHSDIKTTLDIYTAVTDNQMQNIPAQFTAFVDF</sequence>
<dbReference type="SUPFAM" id="SSF56349">
    <property type="entry name" value="DNA breaking-rejoining enzymes"/>
    <property type="match status" value="1"/>
</dbReference>
<dbReference type="Gene3D" id="1.10.150.130">
    <property type="match status" value="1"/>
</dbReference>
<keyword evidence="7" id="KW-1185">Reference proteome</keyword>
<dbReference type="Proteomes" id="UP001055149">
    <property type="component" value="Unassembled WGS sequence"/>
</dbReference>
<dbReference type="Pfam" id="PF00589">
    <property type="entry name" value="Phage_integrase"/>
    <property type="match status" value="1"/>
</dbReference>
<dbReference type="InterPro" id="IPR011010">
    <property type="entry name" value="DNA_brk_join_enz"/>
</dbReference>
<protein>
    <submittedName>
        <fullName evidence="6">Site-specific integrase</fullName>
    </submittedName>
</protein>
<dbReference type="PANTHER" id="PTHR30629">
    <property type="entry name" value="PROPHAGE INTEGRASE"/>
    <property type="match status" value="1"/>
</dbReference>